<name>A0A078H6N0_BRANA</name>
<evidence type="ECO:0000313" key="4">
    <source>
        <dbReference type="Proteomes" id="UP000028999"/>
    </source>
</evidence>
<dbReference type="EMBL" id="HG994368">
    <property type="protein sequence ID" value="CAF1814053.1"/>
    <property type="molecule type" value="Genomic_DNA"/>
</dbReference>
<dbReference type="PaxDb" id="3708-A0A078H6N0"/>
<evidence type="ECO:0000313" key="2">
    <source>
        <dbReference type="EMBL" id="CAF1814053.1"/>
    </source>
</evidence>
<feature type="transmembrane region" description="Helical" evidence="1">
    <location>
        <begin position="15"/>
        <end position="33"/>
    </location>
</feature>
<proteinExistence type="predicted"/>
<reference evidence="2" key="3">
    <citation type="submission" date="2021-01" db="EMBL/GenBank/DDBJ databases">
        <authorList>
            <consortium name="Genoscope - CEA"/>
            <person name="William W."/>
        </authorList>
    </citation>
    <scope>NUCLEOTIDE SEQUENCE</scope>
</reference>
<dbReference type="EMBL" id="LK032308">
    <property type="protein sequence ID" value="CDY33184.1"/>
    <property type="molecule type" value="Genomic_DNA"/>
</dbReference>
<keyword evidence="1" id="KW-0472">Membrane</keyword>
<sequence length="103" mass="11699">MYFSDYLTFYNKQRWVLIKILVTILIIVSLFGLNQCYDPEHPIGLERCFKKFEGKPWQLEVLCCVEDPSNCFPGFETEKCIECPPLRKGDAPSPSPGAAPGPI</sequence>
<accession>A0A078H6N0</accession>
<reference evidence="3" key="2">
    <citation type="submission" date="2014-06" db="EMBL/GenBank/DDBJ databases">
        <authorList>
            <person name="Genoscope - CEA"/>
        </authorList>
    </citation>
    <scope>NUCLEOTIDE SEQUENCE</scope>
</reference>
<dbReference type="Proteomes" id="UP000028999">
    <property type="component" value="Unassembled WGS sequence"/>
</dbReference>
<protein>
    <submittedName>
        <fullName evidence="2">(rape) hypothetical protein</fullName>
    </submittedName>
    <submittedName>
        <fullName evidence="3">BnaC04g08550D protein</fullName>
    </submittedName>
</protein>
<reference evidence="3 4" key="1">
    <citation type="journal article" date="2014" name="Science">
        <title>Plant genetics. Early allopolyploid evolution in the post-Neolithic Brassica napus oilseed genome.</title>
        <authorList>
            <person name="Chalhoub B."/>
            <person name="Denoeud F."/>
            <person name="Liu S."/>
            <person name="Parkin I.A."/>
            <person name="Tang H."/>
            <person name="Wang X."/>
            <person name="Chiquet J."/>
            <person name="Belcram H."/>
            <person name="Tong C."/>
            <person name="Samans B."/>
            <person name="Correa M."/>
            <person name="Da Silva C."/>
            <person name="Just J."/>
            <person name="Falentin C."/>
            <person name="Koh C.S."/>
            <person name="Le Clainche I."/>
            <person name="Bernard M."/>
            <person name="Bento P."/>
            <person name="Noel B."/>
            <person name="Labadie K."/>
            <person name="Alberti A."/>
            <person name="Charles M."/>
            <person name="Arnaud D."/>
            <person name="Guo H."/>
            <person name="Daviaud C."/>
            <person name="Alamery S."/>
            <person name="Jabbari K."/>
            <person name="Zhao M."/>
            <person name="Edger P.P."/>
            <person name="Chelaifa H."/>
            <person name="Tack D."/>
            <person name="Lassalle G."/>
            <person name="Mestiri I."/>
            <person name="Schnel N."/>
            <person name="Le Paslier M.C."/>
            <person name="Fan G."/>
            <person name="Renault V."/>
            <person name="Bayer P.E."/>
            <person name="Golicz A.A."/>
            <person name="Manoli S."/>
            <person name="Lee T.H."/>
            <person name="Thi V.H."/>
            <person name="Chalabi S."/>
            <person name="Hu Q."/>
            <person name="Fan C."/>
            <person name="Tollenaere R."/>
            <person name="Lu Y."/>
            <person name="Battail C."/>
            <person name="Shen J."/>
            <person name="Sidebottom C.H."/>
            <person name="Wang X."/>
            <person name="Canaguier A."/>
            <person name="Chauveau A."/>
            <person name="Berard A."/>
            <person name="Deniot G."/>
            <person name="Guan M."/>
            <person name="Liu Z."/>
            <person name="Sun F."/>
            <person name="Lim Y.P."/>
            <person name="Lyons E."/>
            <person name="Town C.D."/>
            <person name="Bancroft I."/>
            <person name="Wang X."/>
            <person name="Meng J."/>
            <person name="Ma J."/>
            <person name="Pires J.C."/>
            <person name="King G.J."/>
            <person name="Brunel D."/>
            <person name="Delourme R."/>
            <person name="Renard M."/>
            <person name="Aury J.M."/>
            <person name="Adams K.L."/>
            <person name="Batley J."/>
            <person name="Snowdon R.J."/>
            <person name="Tost J."/>
            <person name="Edwards D."/>
            <person name="Zhou Y."/>
            <person name="Hua W."/>
            <person name="Sharpe A.G."/>
            <person name="Paterson A.H."/>
            <person name="Guan C."/>
            <person name="Wincker P."/>
        </authorList>
    </citation>
    <scope>NUCLEOTIDE SEQUENCE [LARGE SCALE GENOMIC DNA]</scope>
    <source>
        <strain evidence="4">cv. Darmor-bzh</strain>
    </source>
</reference>
<keyword evidence="4" id="KW-1185">Reference proteome</keyword>
<keyword evidence="1" id="KW-1133">Transmembrane helix</keyword>
<organism evidence="3 4">
    <name type="scientific">Brassica napus</name>
    <name type="common">Rape</name>
    <dbReference type="NCBI Taxonomy" id="3708"/>
    <lineage>
        <taxon>Eukaryota</taxon>
        <taxon>Viridiplantae</taxon>
        <taxon>Streptophyta</taxon>
        <taxon>Embryophyta</taxon>
        <taxon>Tracheophyta</taxon>
        <taxon>Spermatophyta</taxon>
        <taxon>Magnoliopsida</taxon>
        <taxon>eudicotyledons</taxon>
        <taxon>Gunneridae</taxon>
        <taxon>Pentapetalae</taxon>
        <taxon>rosids</taxon>
        <taxon>malvids</taxon>
        <taxon>Brassicales</taxon>
        <taxon>Brassicaceae</taxon>
        <taxon>Brassiceae</taxon>
        <taxon>Brassica</taxon>
    </lineage>
</organism>
<dbReference type="Gramene" id="CDY33184">
    <property type="protein sequence ID" value="CDY33184"/>
    <property type="gene ID" value="GSBRNA2T00053910001"/>
</dbReference>
<dbReference type="AlphaFoldDB" id="A0A078H6N0"/>
<evidence type="ECO:0000256" key="1">
    <source>
        <dbReference type="SAM" id="Phobius"/>
    </source>
</evidence>
<dbReference type="Proteomes" id="UP001295469">
    <property type="component" value="Chromosome C04"/>
</dbReference>
<keyword evidence="1" id="KW-0812">Transmembrane</keyword>
<evidence type="ECO:0000313" key="3">
    <source>
        <dbReference type="EMBL" id="CDY33184.1"/>
    </source>
</evidence>
<gene>
    <name evidence="3" type="primary">BnaC04g08550D</name>
    <name evidence="2" type="ORF">DARMORV10_C04P11330.1</name>
    <name evidence="3" type="ORF">GSBRNA2T00053910001</name>
</gene>
<dbReference type="OMA" id="FEPENCL"/>